<dbReference type="NCBIfam" id="TIGR00730">
    <property type="entry name" value="Rossman fold protein, TIGR00730 family"/>
    <property type="match status" value="1"/>
</dbReference>
<dbReference type="InterPro" id="IPR031100">
    <property type="entry name" value="LOG_fam"/>
</dbReference>
<dbReference type="SUPFAM" id="SSF102405">
    <property type="entry name" value="MCP/YpsA-like"/>
    <property type="match status" value="1"/>
</dbReference>
<reference evidence="3" key="1">
    <citation type="submission" date="2020-10" db="EMBL/GenBank/DDBJ databases">
        <authorList>
            <person name="Gilroy R."/>
        </authorList>
    </citation>
    <scope>NUCLEOTIDE SEQUENCE</scope>
    <source>
        <strain evidence="3">6276</strain>
    </source>
</reference>
<keyword evidence="2" id="KW-0378">Hydrolase</keyword>
<gene>
    <name evidence="3" type="ORF">IAC10_04630</name>
</gene>
<evidence type="ECO:0000256" key="1">
    <source>
        <dbReference type="ARBA" id="ARBA00006763"/>
    </source>
</evidence>
<proteinExistence type="inferred from homology"/>
<protein>
    <recommendedName>
        <fullName evidence="2">Cytokinin riboside 5'-monophosphate phosphoribohydrolase</fullName>
        <ecNumber evidence="2">3.2.2.n1</ecNumber>
    </recommendedName>
</protein>
<organism evidence="3 4">
    <name type="scientific">Candidatus Scatousia excrementigallinarum</name>
    <dbReference type="NCBI Taxonomy" id="2840935"/>
    <lineage>
        <taxon>Bacteria</taxon>
        <taxon>Candidatus Scatousia</taxon>
    </lineage>
</organism>
<keyword evidence="2" id="KW-0203">Cytokinin biosynthesis</keyword>
<evidence type="ECO:0000313" key="4">
    <source>
        <dbReference type="Proteomes" id="UP000823928"/>
    </source>
</evidence>
<dbReference type="EC" id="3.2.2.n1" evidence="2"/>
<dbReference type="AlphaFoldDB" id="A0A9D1JMH1"/>
<dbReference type="Pfam" id="PF03641">
    <property type="entry name" value="Lysine_decarbox"/>
    <property type="match status" value="1"/>
</dbReference>
<dbReference type="GO" id="GO:0009691">
    <property type="term" value="P:cytokinin biosynthetic process"/>
    <property type="evidence" value="ECO:0007669"/>
    <property type="project" value="UniProtKB-UniRule"/>
</dbReference>
<comment type="similarity">
    <text evidence="1 2">Belongs to the LOG family.</text>
</comment>
<dbReference type="EMBL" id="DVIU01000095">
    <property type="protein sequence ID" value="HIS35898.1"/>
    <property type="molecule type" value="Genomic_DNA"/>
</dbReference>
<comment type="caution">
    <text evidence="3">The sequence shown here is derived from an EMBL/GenBank/DDBJ whole genome shotgun (WGS) entry which is preliminary data.</text>
</comment>
<dbReference type="GO" id="GO:0005829">
    <property type="term" value="C:cytosol"/>
    <property type="evidence" value="ECO:0007669"/>
    <property type="project" value="TreeGrafter"/>
</dbReference>
<accession>A0A9D1JMH1</accession>
<dbReference type="InterPro" id="IPR005269">
    <property type="entry name" value="LOG"/>
</dbReference>
<evidence type="ECO:0000313" key="3">
    <source>
        <dbReference type="EMBL" id="HIS35898.1"/>
    </source>
</evidence>
<name>A0A9D1JMH1_9BACT</name>
<dbReference type="PANTHER" id="PTHR31223">
    <property type="entry name" value="LOG FAMILY PROTEIN YJL055W"/>
    <property type="match status" value="1"/>
</dbReference>
<evidence type="ECO:0000256" key="2">
    <source>
        <dbReference type="RuleBase" id="RU363015"/>
    </source>
</evidence>
<dbReference type="Proteomes" id="UP000823928">
    <property type="component" value="Unassembled WGS sequence"/>
</dbReference>
<dbReference type="PANTHER" id="PTHR31223:SF70">
    <property type="entry name" value="LOG FAMILY PROTEIN YJL055W"/>
    <property type="match status" value="1"/>
</dbReference>
<dbReference type="Gene3D" id="3.40.50.450">
    <property type="match status" value="1"/>
</dbReference>
<dbReference type="GO" id="GO:0016799">
    <property type="term" value="F:hydrolase activity, hydrolyzing N-glycosyl compounds"/>
    <property type="evidence" value="ECO:0007669"/>
    <property type="project" value="TreeGrafter"/>
</dbReference>
<sequence length="198" mass="22496">MTKNICVFASSCNYLDKSYYHVAEELGERLATAGFNMVYGGSSLGLMWACASKVKEYGGKIYGFMPEKLHNMGVSTDDCVELTVTPCMRTRKAKMDELSHGLVALPGGFGTLEELSEMIVQKQLGYNNKPIVILNTNGFYDKLIQFFDVIIKENFANYKLCENLYYIAKTPEDAVKYLLDYDYSARNDNIKKELLYKR</sequence>
<reference evidence="3" key="2">
    <citation type="journal article" date="2021" name="PeerJ">
        <title>Extensive microbial diversity within the chicken gut microbiome revealed by metagenomics and culture.</title>
        <authorList>
            <person name="Gilroy R."/>
            <person name="Ravi A."/>
            <person name="Getino M."/>
            <person name="Pursley I."/>
            <person name="Horton D.L."/>
            <person name="Alikhan N.F."/>
            <person name="Baker D."/>
            <person name="Gharbi K."/>
            <person name="Hall N."/>
            <person name="Watson M."/>
            <person name="Adriaenssens E.M."/>
            <person name="Foster-Nyarko E."/>
            <person name="Jarju S."/>
            <person name="Secka A."/>
            <person name="Antonio M."/>
            <person name="Oren A."/>
            <person name="Chaudhuri R.R."/>
            <person name="La Ragione R."/>
            <person name="Hildebrand F."/>
            <person name="Pallen M.J."/>
        </authorList>
    </citation>
    <scope>NUCLEOTIDE SEQUENCE</scope>
    <source>
        <strain evidence="3">6276</strain>
    </source>
</reference>